<dbReference type="PANTHER" id="PTHR10589:SF29">
    <property type="entry name" value="UBIQUITIN CARBOXYL-TERMINAL HYDROLASE"/>
    <property type="match status" value="1"/>
</dbReference>
<feature type="compositionally biased region" description="Basic residues" evidence="9">
    <location>
        <begin position="138"/>
        <end position="150"/>
    </location>
</feature>
<evidence type="ECO:0000256" key="7">
    <source>
        <dbReference type="PROSITE-ProRule" id="PRU01394"/>
    </source>
</evidence>
<keyword evidence="2 8" id="KW-0645">Protease</keyword>
<dbReference type="InterPro" id="IPR001578">
    <property type="entry name" value="Peptidase_C12_UCH"/>
</dbReference>
<name>S3BPW2_OPHP1</name>
<evidence type="ECO:0000313" key="11">
    <source>
        <dbReference type="EMBL" id="EPE03369.1"/>
    </source>
</evidence>
<organism evidence="11 12">
    <name type="scientific">Ophiostoma piceae (strain UAMH 11346)</name>
    <name type="common">Sap stain fungus</name>
    <dbReference type="NCBI Taxonomy" id="1262450"/>
    <lineage>
        <taxon>Eukaryota</taxon>
        <taxon>Fungi</taxon>
        <taxon>Dikarya</taxon>
        <taxon>Ascomycota</taxon>
        <taxon>Pezizomycotina</taxon>
        <taxon>Sordariomycetes</taxon>
        <taxon>Sordariomycetidae</taxon>
        <taxon>Ophiostomatales</taxon>
        <taxon>Ophiostomataceae</taxon>
        <taxon>Ophiostoma</taxon>
    </lineage>
</organism>
<accession>S3BPW2</accession>
<dbReference type="PANTHER" id="PTHR10589">
    <property type="entry name" value="UBIQUITIN CARBOXYL-TERMINAL HYDROLASE"/>
    <property type="match status" value="1"/>
</dbReference>
<evidence type="ECO:0000256" key="3">
    <source>
        <dbReference type="ARBA" id="ARBA00022786"/>
    </source>
</evidence>
<dbReference type="SUPFAM" id="SSF54001">
    <property type="entry name" value="Cysteine proteinases"/>
    <property type="match status" value="1"/>
</dbReference>
<dbReference type="PROSITE" id="PS52048">
    <property type="entry name" value="UCH_DOMAIN"/>
    <property type="match status" value="1"/>
</dbReference>
<dbReference type="Proteomes" id="UP000016923">
    <property type="component" value="Unassembled WGS sequence"/>
</dbReference>
<dbReference type="Pfam" id="PF01088">
    <property type="entry name" value="Peptidase_C12"/>
    <property type="match status" value="1"/>
</dbReference>
<gene>
    <name evidence="11" type="ORF">F503_07672</name>
</gene>
<dbReference type="AlphaFoldDB" id="S3BPW2"/>
<dbReference type="Gene3D" id="3.40.532.10">
    <property type="entry name" value="Peptidase C12, ubiquitin carboxyl-terminal hydrolase"/>
    <property type="match status" value="1"/>
</dbReference>
<dbReference type="InterPro" id="IPR036959">
    <property type="entry name" value="Peptidase_C12_UCH_sf"/>
</dbReference>
<dbReference type="eggNOG" id="KOG2778">
    <property type="taxonomic scope" value="Eukaryota"/>
</dbReference>
<feature type="region of interest" description="Disordered" evidence="9">
    <location>
        <begin position="437"/>
        <end position="461"/>
    </location>
</feature>
<evidence type="ECO:0000256" key="2">
    <source>
        <dbReference type="ARBA" id="ARBA00022670"/>
    </source>
</evidence>
<evidence type="ECO:0000313" key="12">
    <source>
        <dbReference type="Proteomes" id="UP000016923"/>
    </source>
</evidence>
<evidence type="ECO:0000256" key="8">
    <source>
        <dbReference type="RuleBase" id="RU361215"/>
    </source>
</evidence>
<comment type="catalytic activity">
    <reaction evidence="1 8">
        <text>Thiol-dependent hydrolysis of ester, thioester, amide, peptide and isopeptide bonds formed by the C-terminal Gly of ubiquitin (a 76-residue protein attached to proteins as an intracellular targeting signal).</text>
        <dbReference type="EC" id="3.4.19.12"/>
    </reaction>
</comment>
<dbReference type="EMBL" id="KE148168">
    <property type="protein sequence ID" value="EPE03369.1"/>
    <property type="molecule type" value="Genomic_DNA"/>
</dbReference>
<keyword evidence="3 7" id="KW-0833">Ubl conjugation pathway</keyword>
<dbReference type="GO" id="GO:0006511">
    <property type="term" value="P:ubiquitin-dependent protein catabolic process"/>
    <property type="evidence" value="ECO:0007669"/>
    <property type="project" value="UniProtKB-UniRule"/>
</dbReference>
<keyword evidence="5 8" id="KW-0788">Thiol protease</keyword>
<reference evidence="11 12" key="1">
    <citation type="journal article" date="2013" name="BMC Genomics">
        <title>The genome and transcriptome of the pine saprophyte Ophiostoma piceae, and a comparison with the bark beetle-associated pine pathogen Grosmannia clavigera.</title>
        <authorList>
            <person name="Haridas S."/>
            <person name="Wang Y."/>
            <person name="Lim L."/>
            <person name="Massoumi Alamouti S."/>
            <person name="Jackman S."/>
            <person name="Docking R."/>
            <person name="Robertson G."/>
            <person name="Birol I."/>
            <person name="Bohlmann J."/>
            <person name="Breuil C."/>
        </authorList>
    </citation>
    <scope>NUCLEOTIDE SEQUENCE [LARGE SCALE GENOMIC DNA]</scope>
    <source>
        <strain evidence="11 12">UAMH 11346</strain>
    </source>
</reference>
<dbReference type="GO" id="GO:0004843">
    <property type="term" value="F:cysteine-type deubiquitinase activity"/>
    <property type="evidence" value="ECO:0007669"/>
    <property type="project" value="UniProtKB-EC"/>
</dbReference>
<dbReference type="STRING" id="1262450.S3BPW2"/>
<keyword evidence="12" id="KW-1185">Reference proteome</keyword>
<dbReference type="OrthoDB" id="1924260at2759"/>
<dbReference type="PRINTS" id="PR00707">
    <property type="entry name" value="UBCTHYDRLASE"/>
</dbReference>
<sequence>MSLSHHLYCTFVINKHTATTHRCALSTHPSHFISSLFRGDWTFYSGTISTTVAMDDQAAEEIPAAVETRADNSPAQSLQGRPKRKRTAAKAINYDESSSESDGGSARGSDGDFGAKSKRGASKASRASKSNPIATSKPKVKPKAKPKPRTKMSPSQDNPEVAQRPRRAAANKGAAATAAIAAGDAIVGGPSASHTANGGPGSDDDDVYKRLFAPTTDKEIQEWQGWCDIESEPDFFNFILHELGVRNATVQEVYGIDEETLCNLENPLGLIFLYKYVEEDDSDEREGCPSSLWFANQTTDNACGTVAMLNIAMNYDSLRTGDDKDQKKLELGEHLTQFKAATRDLHPALRGHMLSSDAYIRSKHNSFARRLDMLASDSKLRANWQEKMSDMKKARKTVNKNKAKFDEDDAAFHFIAYVPVGDDVWELNGMQEWPLKLRKSEQSKQSSRSDTARHSTAHWTSRASERIAARMQGYDDDAGFSLLALCGKANSDTASTETGTGDNNPELRVAAARKGDYTPAVYCWLKKLADKGLLRQLATGDDE</sequence>
<dbReference type="EC" id="3.4.19.12" evidence="8"/>
<evidence type="ECO:0000256" key="4">
    <source>
        <dbReference type="ARBA" id="ARBA00022801"/>
    </source>
</evidence>
<dbReference type="GO" id="GO:0005737">
    <property type="term" value="C:cytoplasm"/>
    <property type="evidence" value="ECO:0007669"/>
    <property type="project" value="TreeGrafter"/>
</dbReference>
<dbReference type="HOGENOM" id="CLU_018316_3_2_1"/>
<comment type="caution">
    <text evidence="6">Lacks conserved residue(s) required for the propagation of feature annotation.</text>
</comment>
<evidence type="ECO:0000256" key="1">
    <source>
        <dbReference type="ARBA" id="ARBA00000707"/>
    </source>
</evidence>
<dbReference type="PROSITE" id="PS52049">
    <property type="entry name" value="ULD"/>
    <property type="match status" value="1"/>
</dbReference>
<evidence type="ECO:0000259" key="10">
    <source>
        <dbReference type="PROSITE" id="PS52048"/>
    </source>
</evidence>
<comment type="similarity">
    <text evidence="6 8">Belongs to the peptidase C12 family.</text>
</comment>
<evidence type="ECO:0000256" key="9">
    <source>
        <dbReference type="SAM" id="MobiDB-lite"/>
    </source>
</evidence>
<evidence type="ECO:0000256" key="5">
    <source>
        <dbReference type="ARBA" id="ARBA00022807"/>
    </source>
</evidence>
<keyword evidence="4 8" id="KW-0378">Hydrolase</keyword>
<proteinExistence type="inferred from homology"/>
<protein>
    <recommendedName>
        <fullName evidence="8">Ubiquitin carboxyl-terminal hydrolase</fullName>
        <ecNumber evidence="8">3.4.19.12</ecNumber>
    </recommendedName>
</protein>
<feature type="region of interest" description="Disordered" evidence="9">
    <location>
        <begin position="65"/>
        <end position="175"/>
    </location>
</feature>
<dbReference type="GO" id="GO:0016579">
    <property type="term" value="P:protein deubiquitination"/>
    <property type="evidence" value="ECO:0007669"/>
    <property type="project" value="TreeGrafter"/>
</dbReference>
<evidence type="ECO:0000256" key="6">
    <source>
        <dbReference type="PROSITE-ProRule" id="PRU01393"/>
    </source>
</evidence>
<feature type="domain" description="UCH catalytic" evidence="10">
    <location>
        <begin position="225"/>
        <end position="487"/>
    </location>
</feature>
<dbReference type="InterPro" id="IPR038765">
    <property type="entry name" value="Papain-like_cys_pep_sf"/>
</dbReference>
<dbReference type="VEuPathDB" id="FungiDB:F503_07672"/>